<organism evidence="2 3">
    <name type="scientific">Rothia amarae</name>
    <dbReference type="NCBI Taxonomy" id="169480"/>
    <lineage>
        <taxon>Bacteria</taxon>
        <taxon>Bacillati</taxon>
        <taxon>Actinomycetota</taxon>
        <taxon>Actinomycetes</taxon>
        <taxon>Micrococcales</taxon>
        <taxon>Micrococcaceae</taxon>
        <taxon>Rothia</taxon>
    </lineage>
</organism>
<evidence type="ECO:0008006" key="4">
    <source>
        <dbReference type="Google" id="ProtNLM"/>
    </source>
</evidence>
<feature type="transmembrane region" description="Helical" evidence="1">
    <location>
        <begin position="24"/>
        <end position="45"/>
    </location>
</feature>
<evidence type="ECO:0000313" key="3">
    <source>
        <dbReference type="Proteomes" id="UP000516421"/>
    </source>
</evidence>
<keyword evidence="1" id="KW-0812">Transmembrane</keyword>
<dbReference type="RefSeq" id="WP_190617774.1">
    <property type="nucleotide sequence ID" value="NZ_CP061538.1"/>
</dbReference>
<feature type="transmembrane region" description="Helical" evidence="1">
    <location>
        <begin position="51"/>
        <end position="71"/>
    </location>
</feature>
<gene>
    <name evidence="2" type="ORF">IDM48_01600</name>
</gene>
<proteinExistence type="predicted"/>
<accession>A0A7H2BKH4</accession>
<evidence type="ECO:0000313" key="2">
    <source>
        <dbReference type="EMBL" id="QNV40170.1"/>
    </source>
</evidence>
<evidence type="ECO:0000256" key="1">
    <source>
        <dbReference type="SAM" id="Phobius"/>
    </source>
</evidence>
<keyword evidence="3" id="KW-1185">Reference proteome</keyword>
<name>A0A7H2BKH4_9MICC</name>
<dbReference type="KEGG" id="rama:IDM48_01600"/>
<dbReference type="Proteomes" id="UP000516421">
    <property type="component" value="Chromosome"/>
</dbReference>
<dbReference type="AlphaFoldDB" id="A0A7H2BKH4"/>
<keyword evidence="1" id="KW-0472">Membrane</keyword>
<keyword evidence="1" id="KW-1133">Transmembrane helix</keyword>
<reference evidence="2 3" key="1">
    <citation type="submission" date="2020-09" db="EMBL/GenBank/DDBJ databases">
        <title>Investigation of environmental microbe.</title>
        <authorList>
            <person name="Ou Y."/>
            <person name="Kang Q."/>
        </authorList>
    </citation>
    <scope>NUCLEOTIDE SEQUENCE [LARGE SCALE GENOMIC DNA]</scope>
    <source>
        <strain evidence="2 3">KJZ-9</strain>
    </source>
</reference>
<sequence>MKNTSTALGIAPRKNLWRSLASPAYLFSKAPFIALFNLLLLAALASVVGSLSATLIFLLLLPLAGMAFGYFERWRLNTMG</sequence>
<protein>
    <recommendedName>
        <fullName evidence="4">Sensor histidine kinase</fullName>
    </recommendedName>
</protein>
<dbReference type="EMBL" id="CP061538">
    <property type="protein sequence ID" value="QNV40170.1"/>
    <property type="molecule type" value="Genomic_DNA"/>
</dbReference>